<organism evidence="7 8">
    <name type="scientific">Manganibacter manganicus</name>
    <dbReference type="NCBI Taxonomy" id="1873176"/>
    <lineage>
        <taxon>Bacteria</taxon>
        <taxon>Pseudomonadati</taxon>
        <taxon>Pseudomonadota</taxon>
        <taxon>Alphaproteobacteria</taxon>
        <taxon>Hyphomicrobiales</taxon>
        <taxon>Phyllobacteriaceae</taxon>
        <taxon>Manganibacter</taxon>
    </lineage>
</organism>
<dbReference type="Gene3D" id="3.50.50.60">
    <property type="entry name" value="FAD/NAD(P)-binding domain"/>
    <property type="match status" value="1"/>
</dbReference>
<dbReference type="Pfam" id="PF00732">
    <property type="entry name" value="GMC_oxred_N"/>
    <property type="match status" value="1"/>
</dbReference>
<dbReference type="STRING" id="1873176.BFN67_14590"/>
<dbReference type="Pfam" id="PF05199">
    <property type="entry name" value="GMC_oxred_C"/>
    <property type="match status" value="1"/>
</dbReference>
<dbReference type="AlphaFoldDB" id="A0A1V8RTG9"/>
<protein>
    <submittedName>
        <fullName evidence="7">Choline dehydrogenase</fullName>
    </submittedName>
</protein>
<dbReference type="RefSeq" id="WP_080918867.1">
    <property type="nucleotide sequence ID" value="NZ_MDET01000008.1"/>
</dbReference>
<evidence type="ECO:0000256" key="1">
    <source>
        <dbReference type="ARBA" id="ARBA00001974"/>
    </source>
</evidence>
<evidence type="ECO:0000256" key="4">
    <source>
        <dbReference type="ARBA" id="ARBA00022827"/>
    </source>
</evidence>
<dbReference type="PIRSF" id="PIRSF000137">
    <property type="entry name" value="Alcohol_oxidase"/>
    <property type="match status" value="1"/>
</dbReference>
<dbReference type="OrthoDB" id="9785276at2"/>
<evidence type="ECO:0000313" key="7">
    <source>
        <dbReference type="EMBL" id="OQM76424.1"/>
    </source>
</evidence>
<dbReference type="InterPro" id="IPR012132">
    <property type="entry name" value="GMC_OxRdtase"/>
</dbReference>
<evidence type="ECO:0000256" key="2">
    <source>
        <dbReference type="ARBA" id="ARBA00010790"/>
    </source>
</evidence>
<feature type="binding site" evidence="5">
    <location>
        <position position="94"/>
    </location>
    <ligand>
        <name>FAD</name>
        <dbReference type="ChEBI" id="CHEBI:57692"/>
    </ligand>
</feature>
<dbReference type="SUPFAM" id="SSF54373">
    <property type="entry name" value="FAD-linked reductases, C-terminal domain"/>
    <property type="match status" value="1"/>
</dbReference>
<dbReference type="PROSITE" id="PS00624">
    <property type="entry name" value="GMC_OXRED_2"/>
    <property type="match status" value="1"/>
</dbReference>
<dbReference type="Proteomes" id="UP000191905">
    <property type="component" value="Unassembled WGS sequence"/>
</dbReference>
<evidence type="ECO:0000256" key="3">
    <source>
        <dbReference type="ARBA" id="ARBA00022630"/>
    </source>
</evidence>
<evidence type="ECO:0000256" key="5">
    <source>
        <dbReference type="PIRSR" id="PIRSR000137-2"/>
    </source>
</evidence>
<dbReference type="GO" id="GO:0016614">
    <property type="term" value="F:oxidoreductase activity, acting on CH-OH group of donors"/>
    <property type="evidence" value="ECO:0007669"/>
    <property type="project" value="InterPro"/>
</dbReference>
<sequence>MGNETTSNLTDYGEWDYIVIGAGSAGCVLANRLSADPKNRVLLLEAGGSDNYHWVHIPVGYLYCMGNPRTDWCYSTESEPGLNGRSLAYPRGKVLGGCSSINGMIYMRGQARDYDLWRQAGNPGWGWSEVLPVFRRSEDHYRLDNDAHGQGGPLRVEKQRLSWPILDAVREAAAELGVPPTDDFNAGNNEGAGYFEVNQKGGVRFSAARAFLRPVRRRPNLRIVTHAAAERIVFDGNRATAILFRDASGKLAEARVGRELLLSAGAVNSPQLLQLSGVGPAALLKQHGIDIVHDLPGVGENLQDHLQIRTAFRIEGAATLNERQASLWGKAGIALEYALKRAGPMAMAPSQFGIFMRSDPRFDTPNIEFHVQPLSLEKFGEALHTFPAITVSVCNLRPESRGHIRIRSADPKAAPAVRPNYLSTDADREVAAQSIVHARRLMATRRMAAYHPQEFKPGTEISSPDDLARAAGDIATTIFHPVGTAKMGDDAMAVVGADLKVHGMERLRVVDASIMPTIVSGNTHAPTVMIAEKAAELMVGWKQV</sequence>
<comment type="similarity">
    <text evidence="2">Belongs to the GMC oxidoreductase family.</text>
</comment>
<dbReference type="SUPFAM" id="SSF51905">
    <property type="entry name" value="FAD/NAD(P)-binding domain"/>
    <property type="match status" value="1"/>
</dbReference>
<proteinExistence type="inferred from homology"/>
<dbReference type="InterPro" id="IPR000172">
    <property type="entry name" value="GMC_OxRdtase_N"/>
</dbReference>
<reference evidence="7 8" key="1">
    <citation type="journal article" date="2016" name="Int. J. Syst. Evol. Microbiol.">
        <title>Pseudaminobacter manganicus sp. nov., isolated from sludge of a manganese mine.</title>
        <authorList>
            <person name="Li J."/>
            <person name="Huang J."/>
            <person name="Liao S."/>
            <person name="Wang G."/>
        </authorList>
    </citation>
    <scope>NUCLEOTIDE SEQUENCE [LARGE SCALE GENOMIC DNA]</scope>
    <source>
        <strain evidence="7 8">JH-7</strain>
    </source>
</reference>
<keyword evidence="4 5" id="KW-0274">FAD</keyword>
<keyword evidence="3" id="KW-0285">Flavoprotein</keyword>
<evidence type="ECO:0000313" key="8">
    <source>
        <dbReference type="Proteomes" id="UP000191905"/>
    </source>
</evidence>
<dbReference type="InterPro" id="IPR036188">
    <property type="entry name" value="FAD/NAD-bd_sf"/>
</dbReference>
<dbReference type="EMBL" id="MDET01000008">
    <property type="protein sequence ID" value="OQM76424.1"/>
    <property type="molecule type" value="Genomic_DNA"/>
</dbReference>
<keyword evidence="8" id="KW-1185">Reference proteome</keyword>
<accession>A0A1V8RTG9</accession>
<evidence type="ECO:0000259" key="6">
    <source>
        <dbReference type="PROSITE" id="PS00624"/>
    </source>
</evidence>
<name>A0A1V8RTG9_9HYPH</name>
<comment type="cofactor">
    <cofactor evidence="1 5">
        <name>FAD</name>
        <dbReference type="ChEBI" id="CHEBI:57692"/>
    </cofactor>
</comment>
<gene>
    <name evidence="7" type="ORF">BFN67_14590</name>
</gene>
<comment type="caution">
    <text evidence="7">The sequence shown here is derived from an EMBL/GenBank/DDBJ whole genome shotgun (WGS) entry which is preliminary data.</text>
</comment>
<dbReference type="PANTHER" id="PTHR11552">
    <property type="entry name" value="GLUCOSE-METHANOL-CHOLINE GMC OXIDOREDUCTASE"/>
    <property type="match status" value="1"/>
</dbReference>
<feature type="domain" description="Glucose-methanol-choline oxidoreductase N-terminal" evidence="6">
    <location>
        <begin position="265"/>
        <end position="279"/>
    </location>
</feature>
<dbReference type="InterPro" id="IPR007867">
    <property type="entry name" value="GMC_OxRtase_C"/>
</dbReference>
<dbReference type="GO" id="GO:0050660">
    <property type="term" value="F:flavin adenine dinucleotide binding"/>
    <property type="evidence" value="ECO:0007669"/>
    <property type="project" value="InterPro"/>
</dbReference>
<dbReference type="Gene3D" id="3.30.560.10">
    <property type="entry name" value="Glucose Oxidase, domain 3"/>
    <property type="match status" value="1"/>
</dbReference>
<dbReference type="PANTHER" id="PTHR11552:SF147">
    <property type="entry name" value="CHOLINE DEHYDROGENASE, MITOCHONDRIAL"/>
    <property type="match status" value="1"/>
</dbReference>